<dbReference type="Gene3D" id="3.10.590.10">
    <property type="entry name" value="ph1033 like domains"/>
    <property type="match status" value="1"/>
</dbReference>
<dbReference type="GO" id="GO:0003729">
    <property type="term" value="F:mRNA binding"/>
    <property type="evidence" value="ECO:0007669"/>
    <property type="project" value="UniProtKB-UniRule"/>
</dbReference>
<dbReference type="PROSITE" id="PS50882">
    <property type="entry name" value="YTH"/>
    <property type="match status" value="1"/>
</dbReference>
<feature type="domain" description="YTH" evidence="3">
    <location>
        <begin position="354"/>
        <end position="495"/>
    </location>
</feature>
<dbReference type="GO" id="GO:0061157">
    <property type="term" value="P:mRNA destabilization"/>
    <property type="evidence" value="ECO:0007669"/>
    <property type="project" value="TreeGrafter"/>
</dbReference>
<evidence type="ECO:0000256" key="1">
    <source>
        <dbReference type="RuleBase" id="RU369095"/>
    </source>
</evidence>
<evidence type="ECO:0000256" key="2">
    <source>
        <dbReference type="SAM" id="MobiDB-lite"/>
    </source>
</evidence>
<proteinExistence type="inferred from homology"/>
<dbReference type="Gramene" id="Kaladp0024s0535.1.v1.1">
    <property type="protein sequence ID" value="Kaladp0024s0535.1.v1.1"/>
    <property type="gene ID" value="Kaladp0024s0535.v1.1"/>
</dbReference>
<dbReference type="OMA" id="IMYKKGL"/>
<dbReference type="Pfam" id="PF04146">
    <property type="entry name" value="YTH"/>
    <property type="match status" value="1"/>
</dbReference>
<dbReference type="EnsemblPlants" id="Kaladp0024s0535.1.v1.1">
    <property type="protein sequence ID" value="Kaladp0024s0535.1.v1.1"/>
    <property type="gene ID" value="Kaladp0024s0535.v1.1"/>
</dbReference>
<comment type="function">
    <text evidence="1">Specifically recognizes and binds N6-methyladenosine (m6A)-containing RNAs, and regulates mRNA stability. M6A is a modification present at internal sites of mRNAs and some non-coding RNAs and plays a role in mRNA stability and processing.</text>
</comment>
<dbReference type="InterPro" id="IPR045168">
    <property type="entry name" value="YTH_prot"/>
</dbReference>
<accession>A0A7N0T6Y9</accession>
<evidence type="ECO:0000313" key="5">
    <source>
        <dbReference type="Proteomes" id="UP000594263"/>
    </source>
</evidence>
<evidence type="ECO:0000259" key="3">
    <source>
        <dbReference type="PROSITE" id="PS50882"/>
    </source>
</evidence>
<organism evidence="4 5">
    <name type="scientific">Kalanchoe fedtschenkoi</name>
    <name type="common">Lavender scallops</name>
    <name type="synonym">South American air plant</name>
    <dbReference type="NCBI Taxonomy" id="63787"/>
    <lineage>
        <taxon>Eukaryota</taxon>
        <taxon>Viridiplantae</taxon>
        <taxon>Streptophyta</taxon>
        <taxon>Embryophyta</taxon>
        <taxon>Tracheophyta</taxon>
        <taxon>Spermatophyta</taxon>
        <taxon>Magnoliopsida</taxon>
        <taxon>eudicotyledons</taxon>
        <taxon>Gunneridae</taxon>
        <taxon>Pentapetalae</taxon>
        <taxon>Saxifragales</taxon>
        <taxon>Crassulaceae</taxon>
        <taxon>Kalanchoe</taxon>
    </lineage>
</organism>
<dbReference type="Proteomes" id="UP000594263">
    <property type="component" value="Unplaced"/>
</dbReference>
<keyword evidence="5" id="KW-1185">Reference proteome</keyword>
<dbReference type="InterPro" id="IPR007275">
    <property type="entry name" value="YTH_domain"/>
</dbReference>
<comment type="similarity">
    <text evidence="1">Belongs to the YTHDF family.</text>
</comment>
<keyword evidence="1" id="KW-0694">RNA-binding</keyword>
<dbReference type="PANTHER" id="PTHR12357">
    <property type="entry name" value="YTH YT521-B HOMOLOGY DOMAIN-CONTAINING"/>
    <property type="match status" value="1"/>
</dbReference>
<dbReference type="GO" id="GO:1990247">
    <property type="term" value="F:N6-methyladenosine-containing RNA reader activity"/>
    <property type="evidence" value="ECO:0007669"/>
    <property type="project" value="UniProtKB-UniRule"/>
</dbReference>
<dbReference type="AlphaFoldDB" id="A0A7N0T6Y9"/>
<dbReference type="SMR" id="A0A7N0T6Y9"/>
<dbReference type="CDD" id="cd21134">
    <property type="entry name" value="YTH"/>
    <property type="match status" value="1"/>
</dbReference>
<protein>
    <recommendedName>
        <fullName evidence="1">YTH domain-containing family protein</fullName>
    </recommendedName>
</protein>
<feature type="compositionally biased region" description="Polar residues" evidence="2">
    <location>
        <begin position="187"/>
        <end position="197"/>
    </location>
</feature>
<evidence type="ECO:0000313" key="4">
    <source>
        <dbReference type="EnsemblPlants" id="Kaladp0024s0535.1.v1.1"/>
    </source>
</evidence>
<name>A0A7N0T6Y9_KALFE</name>
<reference evidence="4" key="1">
    <citation type="submission" date="2021-01" db="UniProtKB">
        <authorList>
            <consortium name="EnsemblPlants"/>
        </authorList>
    </citation>
    <scope>IDENTIFICATION</scope>
</reference>
<dbReference type="GO" id="GO:0005737">
    <property type="term" value="C:cytoplasm"/>
    <property type="evidence" value="ECO:0007669"/>
    <property type="project" value="TreeGrafter"/>
</dbReference>
<sequence>MEMYDTSEHGNAETYMIQGSQSTPLSTASLIEHIETMYNEGAPEFVVDHGMYYPTTASYGYYCTGFESPGDWGDQHRVFTVDGPDVQYQGAEIENLPYVYYTPSYGYAQSPYNPYNPYIPGAVVGLDGSFAGPQQYITNPQYQDCVPSSYYPLANGQCRPEALLNTPSKPLVHNDSTLGNRPKSHLPKNNLSSSSAPFTMIASESPLNHPKHFPKVTDGTRANSRPSQPSAYGRSNYGSTPTVDKVLNSRGPSHNNQLIGAVPAVSDPAATGPVSDEQSAAEKSVPELNQDRGYGVKITPTVSNDENSKDFNVSNKLIVKAYTSRISNADAEGNITIHTDQYNKEDLPVDYVNAKFFVIKSYSEDDVHKSIKYNVWSSTPNGNKKLSNAYEDAQSLSGGIPGGCPLFLFFSVNASGQFCGVAEMVGRVDFNRDMDFWQQDKWSGSFPVKWHIIKDVPNSNFRHITLANNENKPVTNSRDTQEISFTPGLEMLKIFKNHKLKTSVLDDFMYYESRQKVIREGRTKLLTKTNGTPVCGPALEPPWEENGVVECPSAENEKTTSIKPTVLVVAQSVSENDIKMVPSSTTGDGINVIGEQNESEVTGEIVSTLMIGSLAIESKGAELKARNGPPAIVHPKPVETVTIDSLHVKVNGLSGFAGPLTFGSLPADIKGFKKKSRK</sequence>
<dbReference type="PANTHER" id="PTHR12357:SF92">
    <property type="entry name" value="YTH DOMAIN-CONTAINING FAMILY PROTEIN"/>
    <property type="match status" value="1"/>
</dbReference>
<feature type="compositionally biased region" description="Polar residues" evidence="2">
    <location>
        <begin position="220"/>
        <end position="230"/>
    </location>
</feature>
<feature type="region of interest" description="Disordered" evidence="2">
    <location>
        <begin position="165"/>
        <end position="286"/>
    </location>
</feature>